<reference evidence="2" key="1">
    <citation type="submission" date="2009-01" db="EMBL/GenBank/DDBJ databases">
        <title>Complete sequence of chromosome Cyanothece sp. PCC 7425.</title>
        <authorList>
            <consortium name="US DOE Joint Genome Institute"/>
            <person name="Lucas S."/>
            <person name="Copeland A."/>
            <person name="Lapidus A."/>
            <person name="Glavina del Rio T."/>
            <person name="Dalin E."/>
            <person name="Tice H."/>
            <person name="Bruce D."/>
            <person name="Goodwin L."/>
            <person name="Pitluck S."/>
            <person name="Sims D."/>
            <person name="Meineke L."/>
            <person name="Brettin T."/>
            <person name="Detter J.C."/>
            <person name="Han C."/>
            <person name="Larimer F."/>
            <person name="Land M."/>
            <person name="Hauser L."/>
            <person name="Kyrpides N."/>
            <person name="Ovchinnikova G."/>
            <person name="Liberton M."/>
            <person name="Stoeckel J."/>
            <person name="Banerjee A."/>
            <person name="Singh A."/>
            <person name="Page L."/>
            <person name="Sato H."/>
            <person name="Zhao L."/>
            <person name="Sherman L."/>
            <person name="Pakrasi H."/>
            <person name="Richardson P."/>
        </authorList>
    </citation>
    <scope>NUCLEOTIDE SEQUENCE</scope>
    <source>
        <strain evidence="2">PCC 7425</strain>
    </source>
</reference>
<gene>
    <name evidence="2" type="ordered locus">Cyan7425_3475</name>
</gene>
<feature type="compositionally biased region" description="Basic and acidic residues" evidence="1">
    <location>
        <begin position="9"/>
        <end position="23"/>
    </location>
</feature>
<evidence type="ECO:0000256" key="1">
    <source>
        <dbReference type="SAM" id="MobiDB-lite"/>
    </source>
</evidence>
<dbReference type="STRING" id="395961.Cyan7425_3475"/>
<sequence>MAQQQKPGRPSDKKPDEWQRDLNPDPMAGQNYGVQDINPDKAGPNADAIKQLHRRLVGYTDDELKQIPVVPDGSRLKQGATYIDLMDPQCQEFTAMGDMVAGPNTWYVPKSEVSYQLWNRLIGVENPERTGEGNQ</sequence>
<dbReference type="HOGENOM" id="CLU_1882293_0_0_3"/>
<dbReference type="AlphaFoldDB" id="B8HQX8"/>
<protein>
    <submittedName>
        <fullName evidence="2">Uncharacterized protein</fullName>
    </submittedName>
</protein>
<feature type="region of interest" description="Disordered" evidence="1">
    <location>
        <begin position="1"/>
        <end position="47"/>
    </location>
</feature>
<evidence type="ECO:0000313" key="2">
    <source>
        <dbReference type="EMBL" id="ACL45799.1"/>
    </source>
</evidence>
<accession>B8HQX8</accession>
<name>B8HQX8_CYAP4</name>
<dbReference type="eggNOG" id="ENOG50334HV">
    <property type="taxonomic scope" value="Bacteria"/>
</dbReference>
<dbReference type="EMBL" id="CP001344">
    <property type="protein sequence ID" value="ACL45799.1"/>
    <property type="molecule type" value="Genomic_DNA"/>
</dbReference>
<organism evidence="2">
    <name type="scientific">Cyanothece sp. (strain PCC 7425 / ATCC 29141)</name>
    <dbReference type="NCBI Taxonomy" id="395961"/>
    <lineage>
        <taxon>Bacteria</taxon>
        <taxon>Bacillati</taxon>
        <taxon>Cyanobacteriota</taxon>
        <taxon>Cyanophyceae</taxon>
        <taxon>Gomontiellales</taxon>
        <taxon>Cyanothecaceae</taxon>
        <taxon>Cyanothece</taxon>
    </lineage>
</organism>
<proteinExistence type="predicted"/>
<dbReference type="OrthoDB" id="5509072at2"/>
<dbReference type="KEGG" id="cyn:Cyan7425_3475"/>